<dbReference type="AlphaFoldDB" id="A0A133N0L7"/>
<proteinExistence type="predicted"/>
<evidence type="ECO:0000313" key="5">
    <source>
        <dbReference type="EMBL" id="PMC59306.1"/>
    </source>
</evidence>
<evidence type="ECO:0000313" key="6">
    <source>
        <dbReference type="Proteomes" id="UP000215361"/>
    </source>
</evidence>
<dbReference type="PANTHER" id="PTHR34988:SF1">
    <property type="entry name" value="DNA-BINDING PROTEIN"/>
    <property type="match status" value="1"/>
</dbReference>
<protein>
    <submittedName>
        <fullName evidence="4">DNA-binding protein</fullName>
    </submittedName>
    <submittedName>
        <fullName evidence="5">DUF296 domain-containing protein</fullName>
    </submittedName>
</protein>
<keyword evidence="4" id="KW-0238">DNA-binding</keyword>
<dbReference type="Pfam" id="PF03479">
    <property type="entry name" value="PCC"/>
    <property type="match status" value="1"/>
</dbReference>
<dbReference type="PIRSF" id="PIRSF016702">
    <property type="entry name" value="DNA_bp_PD1"/>
    <property type="match status" value="1"/>
</dbReference>
<dbReference type="PANTHER" id="PTHR34988">
    <property type="entry name" value="PROTEIN, PUTATIVE-RELATED"/>
    <property type="match status" value="1"/>
</dbReference>
<dbReference type="EMBL" id="PNHD01000023">
    <property type="protein sequence ID" value="PMC59306.1"/>
    <property type="molecule type" value="Genomic_DNA"/>
</dbReference>
<dbReference type="Proteomes" id="UP000215546">
    <property type="component" value="Unassembled WGS sequence"/>
</dbReference>
<dbReference type="Proteomes" id="UP000215361">
    <property type="component" value="Unassembled WGS sequence"/>
</dbReference>
<dbReference type="Proteomes" id="UP000215413">
    <property type="component" value="Unassembled WGS sequence"/>
</dbReference>
<accession>A0A133N0L7</accession>
<sequence>MKYREYYDNVLVRIEKGEDVVEKLFELVEKLQLKNGSISGIGASDNITVGLYSVEKQEYTKKNFTGEMEITSILGNISTMNDKPYLHMHITFADENLNVHGGHLNEAIISATCEIIINKIDEKVDRFKDSETGLNLYDI</sequence>
<comment type="caution">
    <text evidence="4">The sequence shown here is derived from an EMBL/GenBank/DDBJ whole genome shotgun (WGS) entry which is preliminary data.</text>
</comment>
<evidence type="ECO:0000313" key="3">
    <source>
        <dbReference type="EMBL" id="OXZ33868.1"/>
    </source>
</evidence>
<dbReference type="RefSeq" id="WP_002835234.1">
    <property type="nucleotide sequence ID" value="NZ_AP031486.1"/>
</dbReference>
<dbReference type="CDD" id="cd11378">
    <property type="entry name" value="DUF296"/>
    <property type="match status" value="1"/>
</dbReference>
<organism evidence="4 6">
    <name type="scientific">Finegoldia magna</name>
    <name type="common">Peptostreptococcus magnus</name>
    <dbReference type="NCBI Taxonomy" id="1260"/>
    <lineage>
        <taxon>Bacteria</taxon>
        <taxon>Bacillati</taxon>
        <taxon>Bacillota</taxon>
        <taxon>Tissierellia</taxon>
        <taxon>Tissierellales</taxon>
        <taxon>Peptoniphilaceae</taxon>
        <taxon>Finegoldia</taxon>
    </lineage>
</organism>
<dbReference type="Gene3D" id="3.30.1330.80">
    <property type="entry name" value="Hypothetical protein, similar to alpha- acetolactate decarboxylase, domain 2"/>
    <property type="match status" value="1"/>
</dbReference>
<dbReference type="GO" id="GO:0003677">
    <property type="term" value="F:DNA binding"/>
    <property type="evidence" value="ECO:0007669"/>
    <property type="project" value="UniProtKB-KW"/>
</dbReference>
<dbReference type="EMBL" id="NDYI01000018">
    <property type="protein sequence ID" value="OXZ37034.1"/>
    <property type="molecule type" value="Genomic_DNA"/>
</dbReference>
<dbReference type="GeneID" id="60840692"/>
<name>A0A133N0L7_FINMA</name>
<gene>
    <name evidence="2" type="ORF">B9N49_07295</name>
    <name evidence="3" type="ORF">B9N55_03090</name>
    <name evidence="4" type="ORF">B9N56_07135</name>
    <name evidence="5" type="ORF">CJ208_09260</name>
</gene>
<evidence type="ECO:0000313" key="8">
    <source>
        <dbReference type="Proteomes" id="UP000215546"/>
    </source>
</evidence>
<dbReference type="EMBL" id="NDYE01000005">
    <property type="protein sequence ID" value="OXZ33868.1"/>
    <property type="molecule type" value="Genomic_DNA"/>
</dbReference>
<reference evidence="4" key="1">
    <citation type="journal article" date="2017" name="J. Clin. Microbiol.">
        <title>Finegoldia magna Isolated from Orthopedic Joint Implant-Associated Infections.</title>
        <authorList>
            <person name="Soderquist B."/>
            <person name="Bjorklund S."/>
            <person name="Hellmark B."/>
            <person name="Jensen A."/>
            <person name="Bruggemann H."/>
        </authorList>
    </citation>
    <scope>NUCLEOTIDE SEQUENCE</scope>
    <source>
        <strain evidence="4">08T492</strain>
        <strain evidence="3">12T273</strain>
        <strain evidence="2">CCUG 54800</strain>
    </source>
</reference>
<evidence type="ECO:0000313" key="2">
    <source>
        <dbReference type="EMBL" id="OXZ26804.1"/>
    </source>
</evidence>
<dbReference type="EMBL" id="NDYC01000032">
    <property type="protein sequence ID" value="OXZ26804.1"/>
    <property type="molecule type" value="Genomic_DNA"/>
</dbReference>
<reference evidence="6 7" key="2">
    <citation type="submission" date="2017-04" db="EMBL/GenBank/DDBJ databases">
        <title>Finegoldia magna isolated from orthopedic joint implant-associated infections.</title>
        <authorList>
            <person name="Bjorklund S."/>
            <person name="Bruggemann H."/>
            <person name="Jensen A."/>
            <person name="Hellmark B."/>
            <person name="Soderquist B."/>
        </authorList>
    </citation>
    <scope>NUCLEOTIDE SEQUENCE [LARGE SCALE GENOMIC DNA]</scope>
    <source>
        <strain evidence="6">08T492</strain>
        <strain evidence="8">12T273</strain>
        <strain evidence="7">CCUG 54800</strain>
    </source>
</reference>
<dbReference type="SUPFAM" id="SSF117856">
    <property type="entry name" value="AF0104/ALDC/Ptd012-like"/>
    <property type="match status" value="1"/>
</dbReference>
<dbReference type="Proteomes" id="UP000235723">
    <property type="component" value="Unassembled WGS sequence"/>
</dbReference>
<reference evidence="5 9" key="3">
    <citation type="submission" date="2017-09" db="EMBL/GenBank/DDBJ databases">
        <title>Bacterial strain isolated from the female urinary microbiota.</title>
        <authorList>
            <person name="Thomas-White K."/>
            <person name="Kumar N."/>
            <person name="Forster S."/>
            <person name="Putonti C."/>
            <person name="Lawley T."/>
            <person name="Wolfe A.J."/>
        </authorList>
    </citation>
    <scope>NUCLEOTIDE SEQUENCE [LARGE SCALE GENOMIC DNA]</scope>
    <source>
        <strain evidence="5 9">UMB0115</strain>
    </source>
</reference>
<dbReference type="PROSITE" id="PS51742">
    <property type="entry name" value="PPC"/>
    <property type="match status" value="1"/>
</dbReference>
<evidence type="ECO:0000259" key="1">
    <source>
        <dbReference type="PROSITE" id="PS51742"/>
    </source>
</evidence>
<dbReference type="InterPro" id="IPR025707">
    <property type="entry name" value="DNA_bp_PD1"/>
</dbReference>
<dbReference type="InterPro" id="IPR005175">
    <property type="entry name" value="PPC_dom"/>
</dbReference>
<evidence type="ECO:0000313" key="4">
    <source>
        <dbReference type="EMBL" id="OXZ37034.1"/>
    </source>
</evidence>
<evidence type="ECO:0000313" key="9">
    <source>
        <dbReference type="Proteomes" id="UP000235723"/>
    </source>
</evidence>
<evidence type="ECO:0000313" key="7">
    <source>
        <dbReference type="Proteomes" id="UP000215413"/>
    </source>
</evidence>
<feature type="domain" description="PPC" evidence="1">
    <location>
        <begin position="3"/>
        <end position="139"/>
    </location>
</feature>